<proteinExistence type="predicted"/>
<dbReference type="Gene3D" id="1.25.40.10">
    <property type="entry name" value="Tetratricopeptide repeat domain"/>
    <property type="match status" value="2"/>
</dbReference>
<protein>
    <recommendedName>
        <fullName evidence="2">histidine kinase</fullName>
        <ecNumber evidence="2">2.7.13.3</ecNumber>
    </recommendedName>
</protein>
<evidence type="ECO:0000256" key="8">
    <source>
        <dbReference type="ARBA" id="ARBA00023012"/>
    </source>
</evidence>
<dbReference type="Proteomes" id="UP001199816">
    <property type="component" value="Unassembled WGS sequence"/>
</dbReference>
<gene>
    <name evidence="13" type="ORF">LQ567_18800</name>
</gene>
<keyword evidence="10" id="KW-1133">Transmembrane helix</keyword>
<dbReference type="PANTHER" id="PTHR24421:SF10">
    <property type="entry name" value="NITRATE_NITRITE SENSOR PROTEIN NARQ"/>
    <property type="match status" value="1"/>
</dbReference>
<dbReference type="PROSITE" id="PS50109">
    <property type="entry name" value="HIS_KIN"/>
    <property type="match status" value="1"/>
</dbReference>
<keyword evidence="14" id="KW-1185">Reference proteome</keyword>
<feature type="signal peptide" evidence="11">
    <location>
        <begin position="1"/>
        <end position="20"/>
    </location>
</feature>
<dbReference type="InterPro" id="IPR036890">
    <property type="entry name" value="HATPase_C_sf"/>
</dbReference>
<evidence type="ECO:0000313" key="13">
    <source>
        <dbReference type="EMBL" id="MCD2424839.1"/>
    </source>
</evidence>
<dbReference type="CDD" id="cd16917">
    <property type="entry name" value="HATPase_UhpB-NarQ-NarX-like"/>
    <property type="match status" value="1"/>
</dbReference>
<feature type="chain" id="PRO_5046623348" description="histidine kinase" evidence="11">
    <location>
        <begin position="21"/>
        <end position="663"/>
    </location>
</feature>
<evidence type="ECO:0000256" key="3">
    <source>
        <dbReference type="ARBA" id="ARBA00022553"/>
    </source>
</evidence>
<evidence type="ECO:0000256" key="7">
    <source>
        <dbReference type="ARBA" id="ARBA00022840"/>
    </source>
</evidence>
<keyword evidence="10" id="KW-0812">Transmembrane</keyword>
<dbReference type="SUPFAM" id="SSF55874">
    <property type="entry name" value="ATPase domain of HSP90 chaperone/DNA topoisomerase II/histidine kinase"/>
    <property type="match status" value="1"/>
</dbReference>
<dbReference type="PANTHER" id="PTHR24421">
    <property type="entry name" value="NITRATE/NITRITE SENSOR PROTEIN NARX-RELATED"/>
    <property type="match status" value="1"/>
</dbReference>
<dbReference type="InterPro" id="IPR050482">
    <property type="entry name" value="Sensor_HK_TwoCompSys"/>
</dbReference>
<name>A0ABS8PUT9_9BACT</name>
<dbReference type="InterPro" id="IPR019734">
    <property type="entry name" value="TPR_rpt"/>
</dbReference>
<evidence type="ECO:0000259" key="12">
    <source>
        <dbReference type="PROSITE" id="PS50109"/>
    </source>
</evidence>
<evidence type="ECO:0000256" key="11">
    <source>
        <dbReference type="SAM" id="SignalP"/>
    </source>
</evidence>
<feature type="transmembrane region" description="Helical" evidence="10">
    <location>
        <begin position="405"/>
        <end position="427"/>
    </location>
</feature>
<keyword evidence="10" id="KW-0472">Membrane</keyword>
<evidence type="ECO:0000256" key="10">
    <source>
        <dbReference type="SAM" id="Phobius"/>
    </source>
</evidence>
<dbReference type="EMBL" id="JAJNEC010000005">
    <property type="protein sequence ID" value="MCD2424839.1"/>
    <property type="molecule type" value="Genomic_DNA"/>
</dbReference>
<dbReference type="GO" id="GO:0016301">
    <property type="term" value="F:kinase activity"/>
    <property type="evidence" value="ECO:0007669"/>
    <property type="project" value="UniProtKB-KW"/>
</dbReference>
<keyword evidence="3" id="KW-0597">Phosphoprotein</keyword>
<keyword evidence="5" id="KW-0547">Nucleotide-binding</keyword>
<feature type="domain" description="Histidine kinase" evidence="12">
    <location>
        <begin position="471"/>
        <end position="663"/>
    </location>
</feature>
<evidence type="ECO:0000256" key="5">
    <source>
        <dbReference type="ARBA" id="ARBA00022741"/>
    </source>
</evidence>
<reference evidence="13 14" key="1">
    <citation type="submission" date="2021-11" db="EMBL/GenBank/DDBJ databases">
        <title>Genomic of Niabella pedocola.</title>
        <authorList>
            <person name="Wu T."/>
        </authorList>
    </citation>
    <scope>NUCLEOTIDE SEQUENCE [LARGE SCALE GENOMIC DNA]</scope>
    <source>
        <strain evidence="13 14">JCM 31011</strain>
    </source>
</reference>
<dbReference type="SMART" id="SM00387">
    <property type="entry name" value="HATPase_c"/>
    <property type="match status" value="1"/>
</dbReference>
<organism evidence="13 14">
    <name type="scientific">Niabella pedocola</name>
    <dbReference type="NCBI Taxonomy" id="1752077"/>
    <lineage>
        <taxon>Bacteria</taxon>
        <taxon>Pseudomonadati</taxon>
        <taxon>Bacteroidota</taxon>
        <taxon>Chitinophagia</taxon>
        <taxon>Chitinophagales</taxon>
        <taxon>Chitinophagaceae</taxon>
        <taxon>Niabella</taxon>
    </lineage>
</organism>
<evidence type="ECO:0000256" key="4">
    <source>
        <dbReference type="ARBA" id="ARBA00022679"/>
    </source>
</evidence>
<dbReference type="InterPro" id="IPR005467">
    <property type="entry name" value="His_kinase_dom"/>
</dbReference>
<evidence type="ECO:0000313" key="14">
    <source>
        <dbReference type="Proteomes" id="UP001199816"/>
    </source>
</evidence>
<dbReference type="Pfam" id="PF07730">
    <property type="entry name" value="HisKA_3"/>
    <property type="match status" value="1"/>
</dbReference>
<dbReference type="RefSeq" id="WP_231007175.1">
    <property type="nucleotide sequence ID" value="NZ_JAJNEC010000005.1"/>
</dbReference>
<accession>A0ABS8PUT9</accession>
<dbReference type="SUPFAM" id="SSF48452">
    <property type="entry name" value="TPR-like"/>
    <property type="match status" value="1"/>
</dbReference>
<dbReference type="InterPro" id="IPR011712">
    <property type="entry name" value="Sig_transdc_His_kin_sub3_dim/P"/>
</dbReference>
<keyword evidence="4" id="KW-0808">Transferase</keyword>
<dbReference type="Pfam" id="PF02518">
    <property type="entry name" value="HATPase_c"/>
    <property type="match status" value="1"/>
</dbReference>
<sequence length="663" mass="75702">MYLKYFVLVLALWWSTTARAQYYLYTPQYIDSLQQVLTQPVSDSVKARVNFQLATYWISKDTLKARGCIARGRALAASSPFLTQVANATEAYYLFYTGATEQSEALYKKVEEGLSASPVKEALTIRSTAWSSRAVMRQKADDDKGYIQLMLSKAIPLAEQANDSASLATHYVGVGVAFMNLDQNEKAETYFDRAISILLRLKSESRLIAAYKRSGENYILLKKWDKAKETLNAFKQILFKYPESDQYAGYYMIEGLYLKGQKQYREAVQSFDRAIEKASGPNKVYFIDELNFYKLDCLIEAGEFQNALTVLNILSSDPRNMEMDQNRLEVYRKSALVYSGLNHYPVAFRYQVLYSNLSDSLHESRFRNDINDMEARYKTAESEKQVASLKAANAQAALQASKNRLFNFLLGGACLLLLAFAIFYYFYYKSHKKLLEQEAVNHRQQLKELAQQQQLTITRSILEGEERERERLARDLHDGLGGLLSGVKINFSSWAKHHLNPATDPPFYKILHQLDHSVEELRRVARNLMPQSLIEFGLETALKDLCGFYMKEGLKIDFQPIHIRSDIDRLKQVHIYRIIQELLSNTVKHAKASYVLLQCSQNANRFFITMEDDGTGFTPGSLAEKKGSGIHNIKNRVNYLNGQLDIRSEPGNGTVVSIELNLV</sequence>
<keyword evidence="6 13" id="KW-0418">Kinase</keyword>
<keyword evidence="7" id="KW-0067">ATP-binding</keyword>
<dbReference type="SMART" id="SM00028">
    <property type="entry name" value="TPR"/>
    <property type="match status" value="2"/>
</dbReference>
<evidence type="ECO:0000256" key="2">
    <source>
        <dbReference type="ARBA" id="ARBA00012438"/>
    </source>
</evidence>
<dbReference type="EC" id="2.7.13.3" evidence="2"/>
<evidence type="ECO:0000256" key="6">
    <source>
        <dbReference type="ARBA" id="ARBA00022777"/>
    </source>
</evidence>
<comment type="catalytic activity">
    <reaction evidence="1">
        <text>ATP + protein L-histidine = ADP + protein N-phospho-L-histidine.</text>
        <dbReference type="EC" id="2.7.13.3"/>
    </reaction>
</comment>
<keyword evidence="9" id="KW-0175">Coiled coil</keyword>
<comment type="caution">
    <text evidence="13">The sequence shown here is derived from an EMBL/GenBank/DDBJ whole genome shotgun (WGS) entry which is preliminary data.</text>
</comment>
<dbReference type="InterPro" id="IPR011990">
    <property type="entry name" value="TPR-like_helical_dom_sf"/>
</dbReference>
<dbReference type="Gene3D" id="3.30.565.10">
    <property type="entry name" value="Histidine kinase-like ATPase, C-terminal domain"/>
    <property type="match status" value="1"/>
</dbReference>
<keyword evidence="8" id="KW-0902">Two-component regulatory system</keyword>
<evidence type="ECO:0000256" key="9">
    <source>
        <dbReference type="SAM" id="Coils"/>
    </source>
</evidence>
<feature type="coiled-coil region" evidence="9">
    <location>
        <begin position="363"/>
        <end position="390"/>
    </location>
</feature>
<evidence type="ECO:0000256" key="1">
    <source>
        <dbReference type="ARBA" id="ARBA00000085"/>
    </source>
</evidence>
<dbReference type="Gene3D" id="1.20.5.1930">
    <property type="match status" value="1"/>
</dbReference>
<keyword evidence="11" id="KW-0732">Signal</keyword>
<dbReference type="InterPro" id="IPR003594">
    <property type="entry name" value="HATPase_dom"/>
</dbReference>